<dbReference type="GO" id="GO:0016020">
    <property type="term" value="C:membrane"/>
    <property type="evidence" value="ECO:0007669"/>
    <property type="project" value="GOC"/>
</dbReference>
<reference evidence="3 4" key="1">
    <citation type="submission" date="2018-05" db="EMBL/GenBank/DDBJ databases">
        <title>Leucothrix arctica sp. nov., isolated from Arctic seawater.</title>
        <authorList>
            <person name="Choi A."/>
            <person name="Baek K."/>
        </authorList>
    </citation>
    <scope>NUCLEOTIDE SEQUENCE [LARGE SCALE GENOMIC DNA]</scope>
    <source>
        <strain evidence="3 4">IMCC9719</strain>
    </source>
</reference>
<dbReference type="AlphaFoldDB" id="A0A317C814"/>
<dbReference type="SUPFAM" id="SSF56219">
    <property type="entry name" value="DNase I-like"/>
    <property type="match status" value="1"/>
</dbReference>
<feature type="domain" description="Endonuclease/exonuclease/phosphatase" evidence="2">
    <location>
        <begin position="88"/>
        <end position="317"/>
    </location>
</feature>
<keyword evidence="1" id="KW-1133">Transmembrane helix</keyword>
<dbReference type="InterPro" id="IPR005135">
    <property type="entry name" value="Endo/exonuclease/phosphatase"/>
</dbReference>
<dbReference type="Gene3D" id="3.60.10.10">
    <property type="entry name" value="Endonuclease/exonuclease/phosphatase"/>
    <property type="match status" value="1"/>
</dbReference>
<organism evidence="3 4">
    <name type="scientific">Leucothrix arctica</name>
    <dbReference type="NCBI Taxonomy" id="1481894"/>
    <lineage>
        <taxon>Bacteria</taxon>
        <taxon>Pseudomonadati</taxon>
        <taxon>Pseudomonadota</taxon>
        <taxon>Gammaproteobacteria</taxon>
        <taxon>Thiotrichales</taxon>
        <taxon>Thiotrichaceae</taxon>
        <taxon>Leucothrix</taxon>
    </lineage>
</organism>
<dbReference type="GO" id="GO:0003824">
    <property type="term" value="F:catalytic activity"/>
    <property type="evidence" value="ECO:0007669"/>
    <property type="project" value="InterPro"/>
</dbReference>
<proteinExistence type="predicted"/>
<evidence type="ECO:0000313" key="3">
    <source>
        <dbReference type="EMBL" id="PWQ94756.1"/>
    </source>
</evidence>
<dbReference type="Pfam" id="PF03372">
    <property type="entry name" value="Exo_endo_phos"/>
    <property type="match status" value="1"/>
</dbReference>
<dbReference type="PANTHER" id="PTHR14859:SF15">
    <property type="entry name" value="ENDONUCLEASE_EXONUCLEASE_PHOSPHATASE DOMAIN-CONTAINING PROTEIN"/>
    <property type="match status" value="1"/>
</dbReference>
<dbReference type="EMBL" id="QGKL01000039">
    <property type="protein sequence ID" value="PWQ94756.1"/>
    <property type="molecule type" value="Genomic_DNA"/>
</dbReference>
<accession>A0A317C814</accession>
<dbReference type="InterPro" id="IPR036691">
    <property type="entry name" value="Endo/exonu/phosph_ase_sf"/>
</dbReference>
<evidence type="ECO:0000259" key="2">
    <source>
        <dbReference type="Pfam" id="PF03372"/>
    </source>
</evidence>
<feature type="transmembrane region" description="Helical" evidence="1">
    <location>
        <begin position="40"/>
        <end position="58"/>
    </location>
</feature>
<dbReference type="GO" id="GO:0006506">
    <property type="term" value="P:GPI anchor biosynthetic process"/>
    <property type="evidence" value="ECO:0007669"/>
    <property type="project" value="TreeGrafter"/>
</dbReference>
<feature type="transmembrane region" description="Helical" evidence="1">
    <location>
        <begin position="6"/>
        <end position="28"/>
    </location>
</feature>
<sequence>MPPSLIISSNIVFFLSGTMLLKINNLLAIYMIKTLKKKRIALPFLFIIALAICSYATVHATHGQSKSVSVFSIENQQQTLDTDQIKVMTINLAHGRGDGTSQILQSNDAIKENVTAIGHLIAKEAAQVVALQEADAPSWWSGNYSHVNAIGKLAGMKSAVQGTNIEGLGLQYGTAVVTQLEVSEARQVTFEKNVPTLSKGFVVVASEWPGDPSFKFDVISLHLDFASNDVREKQLAVLSETVKNSGKPVIMMGDFNTDMSEELLPAFLKETQLKAWKVDDPSIVTFPFLNSRIDWILVSPAFEIAEQTVLDEVLSDHNILTAVIKRQTNKLYNSSLQVAF</sequence>
<evidence type="ECO:0000313" key="4">
    <source>
        <dbReference type="Proteomes" id="UP000245506"/>
    </source>
</evidence>
<dbReference type="InterPro" id="IPR051916">
    <property type="entry name" value="GPI-anchor_lipid_remodeler"/>
</dbReference>
<dbReference type="PANTHER" id="PTHR14859">
    <property type="entry name" value="CALCOFLUOR WHITE HYPERSENSITIVE PROTEIN PRECURSOR"/>
    <property type="match status" value="1"/>
</dbReference>
<gene>
    <name evidence="3" type="ORF">DKT75_15840</name>
</gene>
<evidence type="ECO:0000256" key="1">
    <source>
        <dbReference type="SAM" id="Phobius"/>
    </source>
</evidence>
<dbReference type="Proteomes" id="UP000245506">
    <property type="component" value="Unassembled WGS sequence"/>
</dbReference>
<protein>
    <recommendedName>
        <fullName evidence="2">Endonuclease/exonuclease/phosphatase domain-containing protein</fullName>
    </recommendedName>
</protein>
<name>A0A317C814_9GAMM</name>
<keyword evidence="1" id="KW-0812">Transmembrane</keyword>
<comment type="caution">
    <text evidence="3">The sequence shown here is derived from an EMBL/GenBank/DDBJ whole genome shotgun (WGS) entry which is preliminary data.</text>
</comment>
<keyword evidence="4" id="KW-1185">Reference proteome</keyword>
<keyword evidence="1" id="KW-0472">Membrane</keyword>